<dbReference type="GO" id="GO:0048471">
    <property type="term" value="C:perinuclear region of cytoplasm"/>
    <property type="evidence" value="ECO:0007669"/>
    <property type="project" value="TreeGrafter"/>
</dbReference>
<evidence type="ECO:0000313" key="4">
    <source>
        <dbReference type="Proteomes" id="UP001375240"/>
    </source>
</evidence>
<feature type="compositionally biased region" description="Basic residues" evidence="1">
    <location>
        <begin position="385"/>
        <end position="451"/>
    </location>
</feature>
<accession>A0AAV9URH4</accession>
<feature type="compositionally biased region" description="Basic and acidic residues" evidence="1">
    <location>
        <begin position="327"/>
        <end position="343"/>
    </location>
</feature>
<feature type="compositionally biased region" description="Low complexity" evidence="1">
    <location>
        <begin position="488"/>
        <end position="513"/>
    </location>
</feature>
<dbReference type="EMBL" id="JAVHNQ010000005">
    <property type="protein sequence ID" value="KAK6347086.1"/>
    <property type="molecule type" value="Genomic_DNA"/>
</dbReference>
<dbReference type="PANTHER" id="PTHR12323">
    <property type="entry name" value="SR-RELATED CTD ASSOCIATED FACTOR 6"/>
    <property type="match status" value="1"/>
</dbReference>
<comment type="caution">
    <text evidence="3">The sequence shown here is derived from an EMBL/GenBank/DDBJ whole genome shotgun (WGS) entry which is preliminary data.</text>
</comment>
<feature type="compositionally biased region" description="Gly residues" evidence="1">
    <location>
        <begin position="585"/>
        <end position="603"/>
    </location>
</feature>
<evidence type="ECO:0000259" key="2">
    <source>
        <dbReference type="PROSITE" id="PS51391"/>
    </source>
</evidence>
<evidence type="ECO:0000256" key="1">
    <source>
        <dbReference type="SAM" id="MobiDB-lite"/>
    </source>
</evidence>
<feature type="compositionally biased region" description="Pro residues" evidence="1">
    <location>
        <begin position="476"/>
        <end position="485"/>
    </location>
</feature>
<dbReference type="GO" id="GO:0006874">
    <property type="term" value="P:intracellular calcium ion homeostasis"/>
    <property type="evidence" value="ECO:0007669"/>
    <property type="project" value="TreeGrafter"/>
</dbReference>
<protein>
    <recommendedName>
        <fullName evidence="2">CID domain-containing protein</fullName>
    </recommendedName>
</protein>
<keyword evidence="4" id="KW-1185">Reference proteome</keyword>
<dbReference type="Proteomes" id="UP001375240">
    <property type="component" value="Unassembled WGS sequence"/>
</dbReference>
<dbReference type="SMART" id="SM00582">
    <property type="entry name" value="RPR"/>
    <property type="match status" value="1"/>
</dbReference>
<gene>
    <name evidence="3" type="ORF">TWF696_007166</name>
</gene>
<dbReference type="Gene3D" id="1.25.40.90">
    <property type="match status" value="1"/>
</dbReference>
<reference evidence="3 4" key="1">
    <citation type="submission" date="2019-10" db="EMBL/GenBank/DDBJ databases">
        <authorList>
            <person name="Palmer J.M."/>
        </authorList>
    </citation>
    <scope>NUCLEOTIDE SEQUENCE [LARGE SCALE GENOMIC DNA]</scope>
    <source>
        <strain evidence="3 4">TWF696</strain>
    </source>
</reference>
<feature type="domain" description="CID" evidence="2">
    <location>
        <begin position="26"/>
        <end position="178"/>
    </location>
</feature>
<feature type="compositionally biased region" description="Basic and acidic residues" evidence="1">
    <location>
        <begin position="364"/>
        <end position="384"/>
    </location>
</feature>
<evidence type="ECO:0000313" key="3">
    <source>
        <dbReference type="EMBL" id="KAK6347086.1"/>
    </source>
</evidence>
<feature type="region of interest" description="Disordered" evidence="1">
    <location>
        <begin position="326"/>
        <end position="603"/>
    </location>
</feature>
<dbReference type="PANTHER" id="PTHR12323:SF0">
    <property type="entry name" value="CALCIUM HOMEOSTASIS ENDOPLASMIC RETICULUM PROTEIN"/>
    <property type="match status" value="1"/>
</dbReference>
<dbReference type="PROSITE" id="PS51391">
    <property type="entry name" value="CID"/>
    <property type="match status" value="1"/>
</dbReference>
<proteinExistence type="predicted"/>
<organism evidence="3 4">
    <name type="scientific">Orbilia brochopaga</name>
    <dbReference type="NCBI Taxonomy" id="3140254"/>
    <lineage>
        <taxon>Eukaryota</taxon>
        <taxon>Fungi</taxon>
        <taxon>Dikarya</taxon>
        <taxon>Ascomycota</taxon>
        <taxon>Pezizomycotina</taxon>
        <taxon>Orbiliomycetes</taxon>
        <taxon>Orbiliales</taxon>
        <taxon>Orbiliaceae</taxon>
        <taxon>Orbilia</taxon>
    </lineage>
</organism>
<dbReference type="InterPro" id="IPR006569">
    <property type="entry name" value="CID_dom"/>
</dbReference>
<name>A0AAV9URH4_9PEZI</name>
<dbReference type="SUPFAM" id="SSF48464">
    <property type="entry name" value="ENTH/VHS domain"/>
    <property type="match status" value="1"/>
</dbReference>
<dbReference type="InterPro" id="IPR008942">
    <property type="entry name" value="ENTH_VHS"/>
</dbReference>
<dbReference type="AlphaFoldDB" id="A0AAV9URH4"/>
<dbReference type="Pfam" id="PF04818">
    <property type="entry name" value="CID"/>
    <property type="match status" value="1"/>
</dbReference>
<feature type="compositionally biased region" description="Pro residues" evidence="1">
    <location>
        <begin position="514"/>
        <end position="523"/>
    </location>
</feature>
<feature type="compositionally biased region" description="Polar residues" evidence="1">
    <location>
        <begin position="455"/>
        <end position="475"/>
    </location>
</feature>
<sequence length="603" mass="67380">MAASHGTAIAKATLSAALLRADPRPVAGDEIARLHSLFDKCITICTPENIKTCKHWLLEHLVHSEQRVTALGKYLLALSASLKSQAADPMTPSSRRRRLYILYLLNDTIHHTTFYSSPAVPLGRGMQPFLKELFSLAQDTTRKKQRARLENLLSIWLSKGYFSESTISEWRSEVAKSFEPTSRDSDSTPPNTQSKDQQVVLPALHGDPNAPYHDLPATTMLPLMRPNSPTPISTRSVKPIAMKAGPPSKELSDALNVFIKSVDKMWYGGDMRLLPDVDELGVEMVKVQPSAQDDDMLDDANSGRNAEESYYGWSRGFAIQMLKRRKGELGRRGSSEDSRERGRARSYSRSRSRDRSYSRTRRSRTQDSRSRTRSRSRDSRDSRSRSRSRTRSRSRSRSPTRSRSHNRYRNKSRSRSRSRSRYRSSRRRRRSYTRSYSRSRTRSRSHTRRRLNSSGSSPYSPTLENATRPSDQTQAAPPPPPPPVGSTPQFPFGQQFPVPMQMPPEMAQFFQAGIPPPPPPIGATPPAWGMNMQTFPPPPPGGQGAFNQWPQPGQGGVYNNQPPPPPPPGSGGAHGGYGSQQTYTGRGGYHGRGGGWSSGRGPW</sequence>